<reference evidence="4" key="1">
    <citation type="submission" date="2018-08" db="EMBL/GenBank/DDBJ databases">
        <authorList>
            <person name="Cornetti L."/>
        </authorList>
    </citation>
    <scope>NUCLEOTIDE SEQUENCE</scope>
    <source>
        <strain evidence="4">ZW-BAR-1</strain>
    </source>
</reference>
<proteinExistence type="evidence at transcript level"/>
<keyword evidence="1 2" id="KW-0175">Coiled coil</keyword>
<dbReference type="EMBL" id="LR004960">
    <property type="protein sequence ID" value="SVE74579.1"/>
    <property type="molecule type" value="mRNA"/>
</dbReference>
<dbReference type="AlphaFoldDB" id="A0A4Y7M4A2"/>
<evidence type="ECO:0000256" key="1">
    <source>
        <dbReference type="ARBA" id="ARBA00023054"/>
    </source>
</evidence>
<name>A0A4Y7M4A2_9CRUS</name>
<dbReference type="GO" id="GO:0003697">
    <property type="term" value="F:single-stranded DNA binding"/>
    <property type="evidence" value="ECO:0007669"/>
    <property type="project" value="TreeGrafter"/>
</dbReference>
<dbReference type="GO" id="GO:0005634">
    <property type="term" value="C:nucleus"/>
    <property type="evidence" value="ECO:0007669"/>
    <property type="project" value="TreeGrafter"/>
</dbReference>
<organism evidence="4">
    <name type="scientific">Daphnia barbata</name>
    <dbReference type="NCBI Taxonomy" id="414587"/>
    <lineage>
        <taxon>Eukaryota</taxon>
        <taxon>Metazoa</taxon>
        <taxon>Ecdysozoa</taxon>
        <taxon>Arthropoda</taxon>
        <taxon>Crustacea</taxon>
        <taxon>Branchiopoda</taxon>
        <taxon>Diplostraca</taxon>
        <taxon>Cladocera</taxon>
        <taxon>Anomopoda</taxon>
        <taxon>Daphniidae</taxon>
        <taxon>Daphnia</taxon>
    </lineage>
</organism>
<dbReference type="GO" id="GO:0000724">
    <property type="term" value="P:double-strand break repair via homologous recombination"/>
    <property type="evidence" value="ECO:0007669"/>
    <property type="project" value="TreeGrafter"/>
</dbReference>
<dbReference type="InterPro" id="IPR048371">
    <property type="entry name" value="ZNHIT3_C"/>
</dbReference>
<evidence type="ECO:0000256" key="2">
    <source>
        <dbReference type="SAM" id="Coils"/>
    </source>
</evidence>
<protein>
    <submittedName>
        <fullName evidence="4">EOG090X0JQ4</fullName>
    </submittedName>
</protein>
<dbReference type="GO" id="GO:0030915">
    <property type="term" value="C:Smc5-Smc6 complex"/>
    <property type="evidence" value="ECO:0007669"/>
    <property type="project" value="TreeGrafter"/>
</dbReference>
<dbReference type="Pfam" id="PF21373">
    <property type="entry name" value="ZNHIT3_C"/>
    <property type="match status" value="1"/>
</dbReference>
<gene>
    <name evidence="4" type="primary">EOG090X0JQ4</name>
</gene>
<sequence length="261" mass="29955">MRILDEEREAFHIYIDILQLEIRHCENQLAEKKENIKALKDEKDTADRLAREAKARAKQAQDHCFRCLEIRQREEMPPELRQKFEALPATIAEIDDAIGHAYARMQLMGSADEQIVRDYEEREILIEQLTQKISSIYSRACSLSCFKIHKESPCEKPTIPPTSENLSGERLPVTYQFPTSDTVPVEKLQALVHSDEVKGCLSNPHVRNILKSLVLSQTPETSIKDAMKEPIFLELAHACLKIVEPETFQQELDDDVAMDLD</sequence>
<evidence type="ECO:0000259" key="3">
    <source>
        <dbReference type="Pfam" id="PF21373"/>
    </source>
</evidence>
<feature type="domain" description="Zinc finger HIT" evidence="3">
    <location>
        <begin position="187"/>
        <end position="243"/>
    </location>
</feature>
<accession>A0A4Y7M4A2</accession>
<feature type="coiled-coil region" evidence="2">
    <location>
        <begin position="15"/>
        <end position="63"/>
    </location>
</feature>
<dbReference type="PANTHER" id="PTHR45916:SF1">
    <property type="entry name" value="STRUCTURAL MAINTENANCE OF CHROMOSOMES PROTEIN 5"/>
    <property type="match status" value="1"/>
</dbReference>
<evidence type="ECO:0000313" key="4">
    <source>
        <dbReference type="EMBL" id="SVE74579.1"/>
    </source>
</evidence>
<dbReference type="PANTHER" id="PTHR45916">
    <property type="entry name" value="STRUCTURAL MAINTENANCE OF CHROMOSOMES PROTEIN 5"/>
    <property type="match status" value="1"/>
</dbReference>